<proteinExistence type="predicted"/>
<accession>A0A9P9JKI1</accession>
<protein>
    <submittedName>
        <fullName evidence="1">Uncharacterized protein</fullName>
    </submittedName>
</protein>
<name>A0A9P9JKI1_FUSRE</name>
<dbReference type="Proteomes" id="UP000720189">
    <property type="component" value="Unassembled WGS sequence"/>
</dbReference>
<dbReference type="EMBL" id="JAGMUX010000033">
    <property type="protein sequence ID" value="KAH7208418.1"/>
    <property type="molecule type" value="Genomic_DNA"/>
</dbReference>
<reference evidence="1" key="1">
    <citation type="journal article" date="2021" name="Nat. Commun.">
        <title>Genetic determinants of endophytism in the Arabidopsis root mycobiome.</title>
        <authorList>
            <person name="Mesny F."/>
            <person name="Miyauchi S."/>
            <person name="Thiergart T."/>
            <person name="Pickel B."/>
            <person name="Atanasova L."/>
            <person name="Karlsson M."/>
            <person name="Huettel B."/>
            <person name="Barry K.W."/>
            <person name="Haridas S."/>
            <person name="Chen C."/>
            <person name="Bauer D."/>
            <person name="Andreopoulos W."/>
            <person name="Pangilinan J."/>
            <person name="LaButti K."/>
            <person name="Riley R."/>
            <person name="Lipzen A."/>
            <person name="Clum A."/>
            <person name="Drula E."/>
            <person name="Henrissat B."/>
            <person name="Kohler A."/>
            <person name="Grigoriev I.V."/>
            <person name="Martin F.M."/>
            <person name="Hacquard S."/>
        </authorList>
    </citation>
    <scope>NUCLEOTIDE SEQUENCE</scope>
    <source>
        <strain evidence="1">MPI-CAGE-AT-0023</strain>
    </source>
</reference>
<evidence type="ECO:0000313" key="2">
    <source>
        <dbReference type="Proteomes" id="UP000720189"/>
    </source>
</evidence>
<gene>
    <name evidence="1" type="ORF">BKA55DRAFT_529752</name>
</gene>
<comment type="caution">
    <text evidence="1">The sequence shown here is derived from an EMBL/GenBank/DDBJ whole genome shotgun (WGS) entry which is preliminary data.</text>
</comment>
<sequence length="91" mass="10802">MSREEYPKEIQEALDRFQRDFKKVGYACAHGEIYINNMISEYGWETVNEEGEWVNGKGKDGGWKTYSKRMWFNLPGKGLYSQEEIKLMFPH</sequence>
<organism evidence="1 2">
    <name type="scientific">Fusarium redolens</name>
    <dbReference type="NCBI Taxonomy" id="48865"/>
    <lineage>
        <taxon>Eukaryota</taxon>
        <taxon>Fungi</taxon>
        <taxon>Dikarya</taxon>
        <taxon>Ascomycota</taxon>
        <taxon>Pezizomycotina</taxon>
        <taxon>Sordariomycetes</taxon>
        <taxon>Hypocreomycetidae</taxon>
        <taxon>Hypocreales</taxon>
        <taxon>Nectriaceae</taxon>
        <taxon>Fusarium</taxon>
        <taxon>Fusarium redolens species complex</taxon>
    </lineage>
</organism>
<keyword evidence="2" id="KW-1185">Reference proteome</keyword>
<dbReference type="OrthoDB" id="10462517at2759"/>
<dbReference type="RefSeq" id="XP_046041321.1">
    <property type="nucleotide sequence ID" value="XM_046189097.1"/>
</dbReference>
<dbReference type="AlphaFoldDB" id="A0A9P9JKI1"/>
<dbReference type="GeneID" id="70219051"/>
<evidence type="ECO:0000313" key="1">
    <source>
        <dbReference type="EMBL" id="KAH7208418.1"/>
    </source>
</evidence>